<dbReference type="CDD" id="cd03442">
    <property type="entry name" value="BFIT_BACH"/>
    <property type="match status" value="1"/>
</dbReference>
<dbReference type="FunFam" id="3.10.129.10:FF:000008">
    <property type="entry name" value="Acyl-CoA thioester hydrolase"/>
    <property type="match status" value="1"/>
</dbReference>
<dbReference type="InterPro" id="IPR040170">
    <property type="entry name" value="Cytosol_ACT"/>
</dbReference>
<evidence type="ECO:0000256" key="2">
    <source>
        <dbReference type="ARBA" id="ARBA00022801"/>
    </source>
</evidence>
<reference evidence="5 6" key="1">
    <citation type="submission" date="2018-11" db="EMBL/GenBank/DDBJ databases">
        <title>Neisseria weixii sp. nov. isolated from the rectal contents of plateau pika (Ochotona cruzoniae).</title>
        <authorList>
            <person name="Zhang G."/>
        </authorList>
    </citation>
    <scope>NUCLEOTIDE SEQUENCE [LARGE SCALE GENOMIC DNA]</scope>
    <source>
        <strain evidence="5 6">10009</strain>
    </source>
</reference>
<dbReference type="GO" id="GO:0005829">
    <property type="term" value="C:cytosol"/>
    <property type="evidence" value="ECO:0007669"/>
    <property type="project" value="TreeGrafter"/>
</dbReference>
<proteinExistence type="inferred from homology"/>
<sequence length="151" mass="16489">MSGNQTTHAKPEGELMLRTVARPKDTNTNLDVFGGWIMSQMDLGGGILAAEIAQGRIVTVSVQEMSFLRPVKVGHVVGVYARCLGVGNTSLKIEVEVWVKPFVADEPNIPLELVTEAVFTFVAIDHEGRPRPIPRDNNPRLDAFLSPKQAV</sequence>
<dbReference type="GO" id="GO:0006637">
    <property type="term" value="P:acyl-CoA metabolic process"/>
    <property type="evidence" value="ECO:0007669"/>
    <property type="project" value="TreeGrafter"/>
</dbReference>
<accession>A0A3N4N6I9</accession>
<gene>
    <name evidence="5" type="primary">yciA</name>
    <name evidence="5" type="ORF">EGK74_04770</name>
</gene>
<evidence type="ECO:0000313" key="5">
    <source>
        <dbReference type="EMBL" id="RPD89166.1"/>
    </source>
</evidence>
<name>A0A3N4N6I9_9NEIS</name>
<keyword evidence="2 3" id="KW-0378">Hydrolase</keyword>
<evidence type="ECO:0000256" key="3">
    <source>
        <dbReference type="PROSITE-ProRule" id="PRU01106"/>
    </source>
</evidence>
<feature type="domain" description="HotDog ACOT-type" evidence="4">
    <location>
        <begin position="11"/>
        <end position="127"/>
    </location>
</feature>
<dbReference type="SUPFAM" id="SSF54637">
    <property type="entry name" value="Thioesterase/thiol ester dehydrase-isomerase"/>
    <property type="match status" value="1"/>
</dbReference>
<dbReference type="InterPro" id="IPR033120">
    <property type="entry name" value="HOTDOG_ACOT"/>
</dbReference>
<dbReference type="InterPro" id="IPR006683">
    <property type="entry name" value="Thioestr_dom"/>
</dbReference>
<dbReference type="EMBL" id="RPFL01000009">
    <property type="protein sequence ID" value="RPD89166.1"/>
    <property type="molecule type" value="Genomic_DNA"/>
</dbReference>
<dbReference type="Proteomes" id="UP000272412">
    <property type="component" value="Unassembled WGS sequence"/>
</dbReference>
<keyword evidence="6" id="KW-1185">Reference proteome</keyword>
<dbReference type="PANTHER" id="PTHR11049">
    <property type="entry name" value="ACYL COENZYME A THIOESTER HYDROLASE"/>
    <property type="match status" value="1"/>
</dbReference>
<organism evidence="5 6">
    <name type="scientific">Neisseria weixii</name>
    <dbReference type="NCBI Taxonomy" id="1853276"/>
    <lineage>
        <taxon>Bacteria</taxon>
        <taxon>Pseudomonadati</taxon>
        <taxon>Pseudomonadota</taxon>
        <taxon>Betaproteobacteria</taxon>
        <taxon>Neisseriales</taxon>
        <taxon>Neisseriaceae</taxon>
        <taxon>Neisseria</taxon>
    </lineage>
</organism>
<dbReference type="GO" id="GO:0052816">
    <property type="term" value="F:long-chain fatty acyl-CoA hydrolase activity"/>
    <property type="evidence" value="ECO:0007669"/>
    <property type="project" value="TreeGrafter"/>
</dbReference>
<dbReference type="Pfam" id="PF03061">
    <property type="entry name" value="4HBT"/>
    <property type="match status" value="1"/>
</dbReference>
<comment type="similarity">
    <text evidence="1">Belongs to the acyl coenzyme A hydrolase family.</text>
</comment>
<evidence type="ECO:0000259" key="4">
    <source>
        <dbReference type="PROSITE" id="PS51770"/>
    </source>
</evidence>
<dbReference type="PANTHER" id="PTHR11049:SF5">
    <property type="entry name" value="ACYL-COA THIOESTER HYDROLASE YCIA"/>
    <property type="match status" value="1"/>
</dbReference>
<comment type="caution">
    <text evidence="5">The sequence shown here is derived from an EMBL/GenBank/DDBJ whole genome shotgun (WGS) entry which is preliminary data.</text>
</comment>
<dbReference type="AlphaFoldDB" id="A0A3N4N6I9"/>
<dbReference type="NCBIfam" id="NF007970">
    <property type="entry name" value="PRK10694.1"/>
    <property type="match status" value="1"/>
</dbReference>
<protein>
    <submittedName>
        <fullName evidence="5">Acyl-CoA thioester hydrolase YciA</fullName>
    </submittedName>
</protein>
<dbReference type="OrthoDB" id="9801856at2"/>
<dbReference type="RefSeq" id="WP_123803967.1">
    <property type="nucleotide sequence ID" value="NZ_RPFL01000009.1"/>
</dbReference>
<evidence type="ECO:0000256" key="1">
    <source>
        <dbReference type="ARBA" id="ARBA00010458"/>
    </source>
</evidence>
<dbReference type="InterPro" id="IPR029069">
    <property type="entry name" value="HotDog_dom_sf"/>
</dbReference>
<evidence type="ECO:0000313" key="6">
    <source>
        <dbReference type="Proteomes" id="UP000272412"/>
    </source>
</evidence>
<dbReference type="Gene3D" id="3.10.129.10">
    <property type="entry name" value="Hotdog Thioesterase"/>
    <property type="match status" value="1"/>
</dbReference>
<dbReference type="PROSITE" id="PS51770">
    <property type="entry name" value="HOTDOG_ACOT"/>
    <property type="match status" value="1"/>
</dbReference>
<dbReference type="GO" id="GO:0009062">
    <property type="term" value="P:fatty acid catabolic process"/>
    <property type="evidence" value="ECO:0007669"/>
    <property type="project" value="TreeGrafter"/>
</dbReference>